<keyword evidence="6 11" id="KW-0812">Transmembrane</keyword>
<sequence length="336" mass="35012">MVKQFFSLAGAASGVKMFFLKGEAWRLSFLVMLALVAVITAVQPGYILPYNLLVKLRTWLPLILAAYGQTFVILGGGIDLSVGTMIALVNVTAVEVMAAGGFSPPSIVLGLLCGIAAGLAAGAVNGFCVAYLRFQPIITTFATGIIWTGLALWIRPESGGGVPMELYDLYSGQFLFFPLVVWVVLALFGLSWVLKKSSFGVHLKAVGGNAPAAFETGLPVARIRLSSYMICSVFVSLASFCILGETITGNPYAGQGYDLESISAVALGGTSLAGGIGGPVGSVFGAAILKLVNDAIFFLGIPVNFQRLMQGLILVGALAAGGVLSKKNRGKSKDES</sequence>
<evidence type="ECO:0000313" key="12">
    <source>
        <dbReference type="EMBL" id="SIP92394.1"/>
    </source>
</evidence>
<keyword evidence="4" id="KW-1003">Cell membrane</keyword>
<proteinExistence type="predicted"/>
<evidence type="ECO:0000256" key="1">
    <source>
        <dbReference type="ARBA" id="ARBA00004651"/>
    </source>
</evidence>
<dbReference type="PANTHER" id="PTHR32196">
    <property type="entry name" value="ABC TRANSPORTER PERMEASE PROTEIN YPHD-RELATED-RELATED"/>
    <property type="match status" value="1"/>
</dbReference>
<dbReference type="Proteomes" id="UP000186400">
    <property type="component" value="Unassembled WGS sequence"/>
</dbReference>
<comment type="subcellular location">
    <subcellularLocation>
        <location evidence="1">Cell membrane</location>
        <topology evidence="1">Multi-pass membrane protein</topology>
    </subcellularLocation>
</comment>
<gene>
    <name evidence="12" type="ORF">SAMN05920897_101294</name>
</gene>
<dbReference type="PANTHER" id="PTHR32196:SF29">
    <property type="entry name" value="AUTOINDUCER 2 IMPORT SYSTEM PERMEASE PROTEIN LSRC"/>
    <property type="match status" value="1"/>
</dbReference>
<keyword evidence="3" id="KW-0813">Transport</keyword>
<feature type="transmembrane region" description="Helical" evidence="11">
    <location>
        <begin position="60"/>
        <end position="87"/>
    </location>
</feature>
<dbReference type="EMBL" id="FTMS01000001">
    <property type="protein sequence ID" value="SIP92394.1"/>
    <property type="molecule type" value="Genomic_DNA"/>
</dbReference>
<dbReference type="GO" id="GO:0005886">
    <property type="term" value="C:plasma membrane"/>
    <property type="evidence" value="ECO:0007669"/>
    <property type="project" value="UniProtKB-SubCell"/>
</dbReference>
<evidence type="ECO:0000256" key="9">
    <source>
        <dbReference type="ARBA" id="ARBA00025439"/>
    </source>
</evidence>
<feature type="transmembrane region" description="Helical" evidence="11">
    <location>
        <begin position="228"/>
        <end position="247"/>
    </location>
</feature>
<keyword evidence="13" id="KW-1185">Reference proteome</keyword>
<evidence type="ECO:0000313" key="13">
    <source>
        <dbReference type="Proteomes" id="UP000186400"/>
    </source>
</evidence>
<dbReference type="InterPro" id="IPR001851">
    <property type="entry name" value="ABC_transp_permease"/>
</dbReference>
<dbReference type="AlphaFoldDB" id="A0A1N6NJZ2"/>
<evidence type="ECO:0000256" key="10">
    <source>
        <dbReference type="ARBA" id="ARBA00039382"/>
    </source>
</evidence>
<reference evidence="12 13" key="1">
    <citation type="submission" date="2017-01" db="EMBL/GenBank/DDBJ databases">
        <authorList>
            <person name="Mah S.A."/>
            <person name="Swanson W.J."/>
            <person name="Moy G.W."/>
            <person name="Vacquier V.D."/>
        </authorList>
    </citation>
    <scope>NUCLEOTIDE SEQUENCE [LARGE SCALE GENOMIC DNA]</scope>
    <source>
        <strain evidence="12 13">ASpG1</strain>
    </source>
</reference>
<evidence type="ECO:0000256" key="7">
    <source>
        <dbReference type="ARBA" id="ARBA00022989"/>
    </source>
</evidence>
<feature type="transmembrane region" description="Helical" evidence="11">
    <location>
        <begin position="137"/>
        <end position="154"/>
    </location>
</feature>
<evidence type="ECO:0000256" key="3">
    <source>
        <dbReference type="ARBA" id="ARBA00022448"/>
    </source>
</evidence>
<dbReference type="GO" id="GO:0022857">
    <property type="term" value="F:transmembrane transporter activity"/>
    <property type="evidence" value="ECO:0007669"/>
    <property type="project" value="InterPro"/>
</dbReference>
<evidence type="ECO:0000256" key="2">
    <source>
        <dbReference type="ARBA" id="ARBA00011262"/>
    </source>
</evidence>
<evidence type="ECO:0000256" key="6">
    <source>
        <dbReference type="ARBA" id="ARBA00022692"/>
    </source>
</evidence>
<evidence type="ECO:0000256" key="5">
    <source>
        <dbReference type="ARBA" id="ARBA00022519"/>
    </source>
</evidence>
<feature type="transmembrane region" description="Helical" evidence="11">
    <location>
        <begin position="107"/>
        <end position="130"/>
    </location>
</feature>
<accession>A0A1N6NJZ2</accession>
<dbReference type="CDD" id="cd06579">
    <property type="entry name" value="TM_PBP1_transp_AraH_like"/>
    <property type="match status" value="1"/>
</dbReference>
<comment type="subunit">
    <text evidence="2">The complex is composed of two ATP-binding proteins (LsrA), two transmembrane proteins (LsrC and LsrD) and a solute-binding protein (LsrB).</text>
</comment>
<keyword evidence="8 11" id="KW-0472">Membrane</keyword>
<name>A0A1N6NJZ2_9SPIO</name>
<dbReference type="STRING" id="159291.SAMN05920897_101294"/>
<organism evidence="12 13">
    <name type="scientific">Alkalispirochaeta americana</name>
    <dbReference type="NCBI Taxonomy" id="159291"/>
    <lineage>
        <taxon>Bacteria</taxon>
        <taxon>Pseudomonadati</taxon>
        <taxon>Spirochaetota</taxon>
        <taxon>Spirochaetia</taxon>
        <taxon>Spirochaetales</taxon>
        <taxon>Spirochaetaceae</taxon>
        <taxon>Alkalispirochaeta</taxon>
    </lineage>
</organism>
<evidence type="ECO:0000256" key="11">
    <source>
        <dbReference type="SAM" id="Phobius"/>
    </source>
</evidence>
<evidence type="ECO:0000256" key="8">
    <source>
        <dbReference type="ARBA" id="ARBA00023136"/>
    </source>
</evidence>
<keyword evidence="5" id="KW-0997">Cell inner membrane</keyword>
<feature type="transmembrane region" description="Helical" evidence="11">
    <location>
        <begin position="174"/>
        <end position="194"/>
    </location>
</feature>
<keyword evidence="7 11" id="KW-1133">Transmembrane helix</keyword>
<feature type="transmembrane region" description="Helical" evidence="11">
    <location>
        <begin position="27"/>
        <end position="48"/>
    </location>
</feature>
<evidence type="ECO:0000256" key="4">
    <source>
        <dbReference type="ARBA" id="ARBA00022475"/>
    </source>
</evidence>
<dbReference type="Pfam" id="PF02653">
    <property type="entry name" value="BPD_transp_2"/>
    <property type="match status" value="1"/>
</dbReference>
<comment type="function">
    <text evidence="9">Part of the ABC transporter complex LsrABCD involved in autoinducer 2 (AI-2) import. Probably responsible for the translocation of the substrate across the membrane.</text>
</comment>
<protein>
    <recommendedName>
        <fullName evidence="10">Autoinducer 2 import system permease protein LsrC</fullName>
    </recommendedName>
</protein>